<evidence type="ECO:0000313" key="1">
    <source>
        <dbReference type="EMBL" id="EST48074.1"/>
    </source>
</evidence>
<organism evidence="1">
    <name type="scientific">Spironucleus salmonicida</name>
    <dbReference type="NCBI Taxonomy" id="348837"/>
    <lineage>
        <taxon>Eukaryota</taxon>
        <taxon>Metamonada</taxon>
        <taxon>Diplomonadida</taxon>
        <taxon>Hexamitidae</taxon>
        <taxon>Hexamitinae</taxon>
        <taxon>Spironucleus</taxon>
    </lineage>
</organism>
<accession>V6M424</accession>
<gene>
    <name evidence="1" type="ORF">SS50377_11771</name>
</gene>
<name>V6M424_9EUKA</name>
<proteinExistence type="predicted"/>
<reference evidence="1" key="1">
    <citation type="journal article" date="2014" name="PLoS Genet.">
        <title>The Genome of Spironucleus salmonicida Highlights a Fish Pathogen Adapted to Fluctuating Environments.</title>
        <authorList>
            <person name="Xu F."/>
            <person name="Jerlstrom-Hultqvist J."/>
            <person name="Einarsson E."/>
            <person name="Astvaldsson A."/>
            <person name="Svard S.G."/>
            <person name="Andersson J.O."/>
        </authorList>
    </citation>
    <scope>NUCLEOTIDE SEQUENCE</scope>
</reference>
<protein>
    <submittedName>
        <fullName evidence="1">Uncharacterized protein</fullName>
    </submittedName>
</protein>
<sequence>MQHHKLININHSNIQPLSADCNLMLNSLNYIDSAFIFAKSLRIHIIPCYSRCTTLFYTLSKNWITRISSLIAQGARSAVKSQPAQQKENGNGHYLQCLSQYLVGHLHYNTLLQSARSHDYRPPVRTHLVSQGFRIPTCIRSGTYSEQYNSQRLILW</sequence>
<dbReference type="AlphaFoldDB" id="V6M424"/>
<dbReference type="EMBL" id="KI546006">
    <property type="protein sequence ID" value="EST48074.1"/>
    <property type="molecule type" value="Genomic_DNA"/>
</dbReference>